<dbReference type="InterPro" id="IPR013786">
    <property type="entry name" value="AcylCoA_DH/ox_N"/>
</dbReference>
<evidence type="ECO:0000256" key="5">
    <source>
        <dbReference type="ARBA" id="ARBA00023002"/>
    </source>
</evidence>
<keyword evidence="4 6" id="KW-0274">FAD</keyword>
<dbReference type="Gene3D" id="2.40.110.10">
    <property type="entry name" value="Butyryl-CoA Dehydrogenase, subunit A, domain 2"/>
    <property type="match status" value="1"/>
</dbReference>
<comment type="caution">
    <text evidence="10">The sequence shown here is derived from an EMBL/GenBank/DDBJ whole genome shotgun (WGS) entry which is preliminary data.</text>
</comment>
<dbReference type="InterPro" id="IPR037069">
    <property type="entry name" value="AcylCoA_DH/ox_N_sf"/>
</dbReference>
<protein>
    <submittedName>
        <fullName evidence="10">Acyl-CoA dehydrogenase</fullName>
    </submittedName>
</protein>
<feature type="domain" description="Acyl-CoA oxidase/dehydrogenase middle" evidence="8">
    <location>
        <begin position="134"/>
        <end position="221"/>
    </location>
</feature>
<dbReference type="InterPro" id="IPR009100">
    <property type="entry name" value="AcylCoA_DH/oxidase_NM_dom_sf"/>
</dbReference>
<dbReference type="InterPro" id="IPR046373">
    <property type="entry name" value="Acyl-CoA_Oxase/DH_mid-dom_sf"/>
</dbReference>
<reference evidence="10 11" key="1">
    <citation type="submission" date="2017-02" db="EMBL/GenBank/DDBJ databases">
        <title>The new phylogeny of genus Mycobacterium.</title>
        <authorList>
            <person name="Tortoli E."/>
            <person name="Trovato A."/>
            <person name="Cirillo D.M."/>
        </authorList>
    </citation>
    <scope>NUCLEOTIDE SEQUENCE [LARGE SCALE GENOMIC DNA]</scope>
    <source>
        <strain evidence="10 11">DSM 45439</strain>
    </source>
</reference>
<proteinExistence type="inferred from homology"/>
<feature type="domain" description="Acyl-CoA dehydrogenase/oxidase N-terminal" evidence="9">
    <location>
        <begin position="15"/>
        <end position="128"/>
    </location>
</feature>
<dbReference type="InterPro" id="IPR036250">
    <property type="entry name" value="AcylCo_DH-like_C"/>
</dbReference>
<gene>
    <name evidence="10" type="ORF">BST19_17935</name>
</gene>
<dbReference type="EMBL" id="MVHL01000029">
    <property type="protein sequence ID" value="ORA47408.1"/>
    <property type="molecule type" value="Genomic_DNA"/>
</dbReference>
<dbReference type="Gene3D" id="1.10.540.10">
    <property type="entry name" value="Acyl-CoA dehydrogenase/oxidase, N-terminal domain"/>
    <property type="match status" value="1"/>
</dbReference>
<comment type="similarity">
    <text evidence="2 6">Belongs to the acyl-CoA dehydrogenase family.</text>
</comment>
<dbReference type="Pfam" id="PF00441">
    <property type="entry name" value="Acyl-CoA_dh_1"/>
    <property type="match status" value="1"/>
</dbReference>
<evidence type="ECO:0000259" key="9">
    <source>
        <dbReference type="Pfam" id="PF02771"/>
    </source>
</evidence>
<keyword evidence="3 6" id="KW-0285">Flavoprotein</keyword>
<evidence type="ECO:0000256" key="4">
    <source>
        <dbReference type="ARBA" id="ARBA00022827"/>
    </source>
</evidence>
<evidence type="ECO:0000259" key="8">
    <source>
        <dbReference type="Pfam" id="PF02770"/>
    </source>
</evidence>
<evidence type="ECO:0000256" key="1">
    <source>
        <dbReference type="ARBA" id="ARBA00001974"/>
    </source>
</evidence>
<dbReference type="Pfam" id="PF02771">
    <property type="entry name" value="Acyl-CoA_dh_N"/>
    <property type="match status" value="1"/>
</dbReference>
<evidence type="ECO:0000259" key="7">
    <source>
        <dbReference type="Pfam" id="PF00441"/>
    </source>
</evidence>
<dbReference type="Gene3D" id="1.20.140.10">
    <property type="entry name" value="Butyryl-CoA Dehydrogenase, subunit A, domain 3"/>
    <property type="match status" value="1"/>
</dbReference>
<dbReference type="SUPFAM" id="SSF47203">
    <property type="entry name" value="Acyl-CoA dehydrogenase C-terminal domain-like"/>
    <property type="match status" value="1"/>
</dbReference>
<comment type="cofactor">
    <cofactor evidence="1 6">
        <name>FAD</name>
        <dbReference type="ChEBI" id="CHEBI:57692"/>
    </cofactor>
</comment>
<dbReference type="InterPro" id="IPR009075">
    <property type="entry name" value="AcylCo_DH/oxidase_C"/>
</dbReference>
<accession>A0ABX3SAF2</accession>
<dbReference type="InterPro" id="IPR006091">
    <property type="entry name" value="Acyl-CoA_Oxase/DH_mid-dom"/>
</dbReference>
<keyword evidence="11" id="KW-1185">Reference proteome</keyword>
<dbReference type="Proteomes" id="UP000192293">
    <property type="component" value="Unassembled WGS sequence"/>
</dbReference>
<sequence>MDVKPGRRLLTFALTDEQRQLQELVRKFCEAKSPITEVRRLMDTEDGFDAAVWNQLGSELGLQSLAIPERFGGAGYTLVELCLVLEEMGRALLCAPFLSSIALCANAILLGGTDEQRHRLLPSIASGEVRAALAFAERTDAWAPFEVATEATADGADYRLRGTKTLVVDGHTAQLIVVSARLAGSAAVSLFIVDTSDARGLQRRALPTLDQTRKLAELHFDETPARLLGGLEDDGAATLQRTLQRAAVCLAAEQVGGAAHCLDASVEYAQIRTQFERPIGSFQAIKHRCADMLLDVESARSAAYYAMTSVADDTDAALASSLAYAHCSQAFSRAASAMIQIHGGVGYTWEHDAHLYLKRAKASEALLGGVSYHQDVVAKAMNL</sequence>
<dbReference type="SUPFAM" id="SSF56645">
    <property type="entry name" value="Acyl-CoA dehydrogenase NM domain-like"/>
    <property type="match status" value="1"/>
</dbReference>
<evidence type="ECO:0000256" key="2">
    <source>
        <dbReference type="ARBA" id="ARBA00009347"/>
    </source>
</evidence>
<keyword evidence="5 6" id="KW-0560">Oxidoreductase</keyword>
<dbReference type="PANTHER" id="PTHR43884:SF20">
    <property type="entry name" value="ACYL-COA DEHYDROGENASE FADE28"/>
    <property type="match status" value="1"/>
</dbReference>
<evidence type="ECO:0000256" key="6">
    <source>
        <dbReference type="RuleBase" id="RU362125"/>
    </source>
</evidence>
<evidence type="ECO:0000313" key="10">
    <source>
        <dbReference type="EMBL" id="ORA47408.1"/>
    </source>
</evidence>
<evidence type="ECO:0000256" key="3">
    <source>
        <dbReference type="ARBA" id="ARBA00022630"/>
    </source>
</evidence>
<dbReference type="PANTHER" id="PTHR43884">
    <property type="entry name" value="ACYL-COA DEHYDROGENASE"/>
    <property type="match status" value="1"/>
</dbReference>
<evidence type="ECO:0000313" key="11">
    <source>
        <dbReference type="Proteomes" id="UP000192293"/>
    </source>
</evidence>
<dbReference type="Pfam" id="PF02770">
    <property type="entry name" value="Acyl-CoA_dh_M"/>
    <property type="match status" value="1"/>
</dbReference>
<organism evidence="10 11">
    <name type="scientific">Mycobacterium bouchedurhonense</name>
    <dbReference type="NCBI Taxonomy" id="701041"/>
    <lineage>
        <taxon>Bacteria</taxon>
        <taxon>Bacillati</taxon>
        <taxon>Actinomycetota</taxon>
        <taxon>Actinomycetes</taxon>
        <taxon>Mycobacteriales</taxon>
        <taxon>Mycobacteriaceae</taxon>
        <taxon>Mycobacterium</taxon>
        <taxon>Mycobacterium avium complex (MAC)</taxon>
    </lineage>
</organism>
<dbReference type="RefSeq" id="WP_083071389.1">
    <property type="nucleotide sequence ID" value="NZ_JACKTG010000063.1"/>
</dbReference>
<feature type="domain" description="Acyl-CoA dehydrogenase/oxidase C-terminal" evidence="7">
    <location>
        <begin position="234"/>
        <end position="381"/>
    </location>
</feature>
<name>A0ABX3SAF2_MYCBC</name>